<reference evidence="8 9" key="1">
    <citation type="journal article" date="2023" name="bioRxiv">
        <title>Genome report: Whole genome sequence and annotation of Penstemon davidsonii.</title>
        <authorList>
            <person name="Ostevik K.L."/>
            <person name="Alabady M."/>
            <person name="Zhang M."/>
            <person name="Rausher M.D."/>
        </authorList>
    </citation>
    <scope>NUCLEOTIDE SEQUENCE [LARGE SCALE GENOMIC DNA]</scope>
    <source>
        <strain evidence="8">DNT005</strain>
        <tissue evidence="8">Whole leaf</tissue>
    </source>
</reference>
<dbReference type="EMBL" id="JAYDYQ010001088">
    <property type="protein sequence ID" value="KAK4488665.1"/>
    <property type="molecule type" value="Genomic_DNA"/>
</dbReference>
<evidence type="ECO:0000256" key="6">
    <source>
        <dbReference type="SAM" id="SignalP"/>
    </source>
</evidence>
<dbReference type="PANTHER" id="PTHR47967:SF66">
    <property type="entry name" value="ASPARTIC PROTEINASE CDR1-RELATED"/>
    <property type="match status" value="1"/>
</dbReference>
<dbReference type="Gene3D" id="2.40.70.10">
    <property type="entry name" value="Acid Proteases"/>
    <property type="match status" value="2"/>
</dbReference>
<gene>
    <name evidence="8" type="ORF">RD792_004436</name>
</gene>
<evidence type="ECO:0000256" key="1">
    <source>
        <dbReference type="ARBA" id="ARBA00007447"/>
    </source>
</evidence>
<feature type="chain" id="PRO_5045397156" description="Peptidase A1 domain-containing protein" evidence="6">
    <location>
        <begin position="23"/>
        <end position="423"/>
    </location>
</feature>
<dbReference type="Pfam" id="PF14541">
    <property type="entry name" value="TAXi_C"/>
    <property type="match status" value="1"/>
</dbReference>
<dbReference type="InterPro" id="IPR032799">
    <property type="entry name" value="TAXi_C"/>
</dbReference>
<feature type="domain" description="Peptidase A1" evidence="7">
    <location>
        <begin position="84"/>
        <end position="416"/>
    </location>
</feature>
<keyword evidence="9" id="KW-1185">Reference proteome</keyword>
<evidence type="ECO:0000313" key="9">
    <source>
        <dbReference type="Proteomes" id="UP001291926"/>
    </source>
</evidence>
<organism evidence="8 9">
    <name type="scientific">Penstemon davidsonii</name>
    <dbReference type="NCBI Taxonomy" id="160366"/>
    <lineage>
        <taxon>Eukaryota</taxon>
        <taxon>Viridiplantae</taxon>
        <taxon>Streptophyta</taxon>
        <taxon>Embryophyta</taxon>
        <taxon>Tracheophyta</taxon>
        <taxon>Spermatophyta</taxon>
        <taxon>Magnoliopsida</taxon>
        <taxon>eudicotyledons</taxon>
        <taxon>Gunneridae</taxon>
        <taxon>Pentapetalae</taxon>
        <taxon>asterids</taxon>
        <taxon>lamiids</taxon>
        <taxon>Lamiales</taxon>
        <taxon>Plantaginaceae</taxon>
        <taxon>Cheloneae</taxon>
        <taxon>Penstemon</taxon>
    </lineage>
</organism>
<evidence type="ECO:0000256" key="2">
    <source>
        <dbReference type="ARBA" id="ARBA00022670"/>
    </source>
</evidence>
<comment type="caution">
    <text evidence="8">The sequence shown here is derived from an EMBL/GenBank/DDBJ whole genome shotgun (WGS) entry which is preliminary data.</text>
</comment>
<comment type="similarity">
    <text evidence="1">Belongs to the peptidase A1 family.</text>
</comment>
<evidence type="ECO:0000256" key="5">
    <source>
        <dbReference type="ARBA" id="ARBA00023180"/>
    </source>
</evidence>
<dbReference type="Pfam" id="PF14543">
    <property type="entry name" value="TAXi_N"/>
    <property type="match status" value="1"/>
</dbReference>
<accession>A0ABR0DI59</accession>
<dbReference type="Proteomes" id="UP001291926">
    <property type="component" value="Unassembled WGS sequence"/>
</dbReference>
<proteinExistence type="inferred from homology"/>
<name>A0ABR0DI59_9LAMI</name>
<dbReference type="InterPro" id="IPR021109">
    <property type="entry name" value="Peptidase_aspartic_dom_sf"/>
</dbReference>
<dbReference type="InterPro" id="IPR033121">
    <property type="entry name" value="PEPTIDASE_A1"/>
</dbReference>
<evidence type="ECO:0000259" key="7">
    <source>
        <dbReference type="PROSITE" id="PS51767"/>
    </source>
</evidence>
<keyword evidence="3" id="KW-0064">Aspartyl protease</keyword>
<evidence type="ECO:0000313" key="8">
    <source>
        <dbReference type="EMBL" id="KAK4488665.1"/>
    </source>
</evidence>
<keyword evidence="5" id="KW-0325">Glycoprotein</keyword>
<evidence type="ECO:0000256" key="3">
    <source>
        <dbReference type="ARBA" id="ARBA00022750"/>
    </source>
</evidence>
<dbReference type="InterPro" id="IPR034161">
    <property type="entry name" value="Pepsin-like_plant"/>
</dbReference>
<dbReference type="InterPro" id="IPR032861">
    <property type="entry name" value="TAXi_N"/>
</dbReference>
<dbReference type="InterPro" id="IPR051708">
    <property type="entry name" value="Plant_Aspart_Prot_A1"/>
</dbReference>
<keyword evidence="2" id="KW-0645">Protease</keyword>
<evidence type="ECO:0000256" key="4">
    <source>
        <dbReference type="ARBA" id="ARBA00022801"/>
    </source>
</evidence>
<protein>
    <recommendedName>
        <fullName evidence="7">Peptidase A1 domain-containing protein</fullName>
    </recommendedName>
</protein>
<dbReference type="SUPFAM" id="SSF50630">
    <property type="entry name" value="Acid proteases"/>
    <property type="match status" value="1"/>
</dbReference>
<keyword evidence="4" id="KW-0378">Hydrolase</keyword>
<keyword evidence="6" id="KW-0732">Signal</keyword>
<dbReference type="PANTHER" id="PTHR47967">
    <property type="entry name" value="OS07G0603500 PROTEIN-RELATED"/>
    <property type="match status" value="1"/>
</dbReference>
<feature type="signal peptide" evidence="6">
    <location>
        <begin position="1"/>
        <end position="22"/>
    </location>
</feature>
<dbReference type="CDD" id="cd05476">
    <property type="entry name" value="pepsin_A_like_plant"/>
    <property type="match status" value="1"/>
</dbReference>
<sequence length="423" mass="46811">MITFVLFHALICSTFSLCLVEAKTDGFSIDIIHRDSPQSPSYDPHLDPWERVENSLRRSSIRANHLASLIVGPEAKTFSSGGEFLMKLSIGTPPLEIVGVADTGSDIIWTQCQPCKNCYKKKDPLFAPQNSSTYRRVLYNTNLCRAFRGKPWGQNKTICAYEVRYEDYSHSRGIASTEKFTMRSTSGQPISLPNNIAFGCGYDNVGVYNYDASGVIGLGGTSISLINQMSSLTGGKFSYCIAPKTQSSKMHFGAKAIVSGVGVVSAKMQISKNGFYKLKLKALSVGNKRFSVSSKFLCSSTDIVIDSGAVVTYLPRNLYASLEASMEKEIGQLPIADPRGNLRLCYKISDKISPPIVTIHFSHADLKLEMRNTFIQVRDNIICLAFSPEYEPIFGSKAQENFLVGYDLRKKTVYFKPTDCTKQ</sequence>
<dbReference type="PROSITE" id="PS51767">
    <property type="entry name" value="PEPTIDASE_A1"/>
    <property type="match status" value="1"/>
</dbReference>